<dbReference type="Pfam" id="PF00857">
    <property type="entry name" value="Isochorismatase"/>
    <property type="match status" value="1"/>
</dbReference>
<gene>
    <name evidence="3" type="ORF">SAMN05421504_103445</name>
</gene>
<dbReference type="OrthoDB" id="9794942at2"/>
<organism evidence="3 4">
    <name type="scientific">Amycolatopsis xylanica</name>
    <dbReference type="NCBI Taxonomy" id="589385"/>
    <lineage>
        <taxon>Bacteria</taxon>
        <taxon>Bacillati</taxon>
        <taxon>Actinomycetota</taxon>
        <taxon>Actinomycetes</taxon>
        <taxon>Pseudonocardiales</taxon>
        <taxon>Pseudonocardiaceae</taxon>
        <taxon>Amycolatopsis</taxon>
    </lineage>
</organism>
<dbReference type="InterPro" id="IPR000868">
    <property type="entry name" value="Isochorismatase-like_dom"/>
</dbReference>
<sequence length="175" mass="18998">MTTALIVIDVQKGFDDPYWGKRDNPDAEANIKALLDAWQERRQPIVLVHHDSTKPDSPLRPGQEGNDFQSILDGVRADLVFGKKVNSAFHGDVDLDGWLKTRGITSIVIAGIQTNMCCETTSRVGGNLGYDVTFALDATYTFDLEGLTAGQLSEATATNLRGGGFAKVVTTKELL</sequence>
<dbReference type="InterPro" id="IPR050272">
    <property type="entry name" value="Isochorismatase-like_hydrls"/>
</dbReference>
<accession>A0A1H3DM76</accession>
<dbReference type="PANTHER" id="PTHR43540">
    <property type="entry name" value="PEROXYUREIDOACRYLATE/UREIDOACRYLATE AMIDOHYDROLASE-RELATED"/>
    <property type="match status" value="1"/>
</dbReference>
<dbReference type="CDD" id="cd01014">
    <property type="entry name" value="nicotinamidase_related"/>
    <property type="match status" value="1"/>
</dbReference>
<evidence type="ECO:0000313" key="4">
    <source>
        <dbReference type="Proteomes" id="UP000199515"/>
    </source>
</evidence>
<dbReference type="Gene3D" id="3.40.50.850">
    <property type="entry name" value="Isochorismatase-like"/>
    <property type="match status" value="1"/>
</dbReference>
<dbReference type="AlphaFoldDB" id="A0A1H3DM76"/>
<dbReference type="Proteomes" id="UP000199515">
    <property type="component" value="Unassembled WGS sequence"/>
</dbReference>
<evidence type="ECO:0000256" key="1">
    <source>
        <dbReference type="ARBA" id="ARBA00022801"/>
    </source>
</evidence>
<feature type="domain" description="Isochorismatase-like" evidence="2">
    <location>
        <begin position="3"/>
        <end position="156"/>
    </location>
</feature>
<dbReference type="STRING" id="589385.SAMN05421504_103445"/>
<dbReference type="PANTHER" id="PTHR43540:SF1">
    <property type="entry name" value="ISOCHORISMATASE HYDROLASE"/>
    <property type="match status" value="1"/>
</dbReference>
<dbReference type="RefSeq" id="WP_091289518.1">
    <property type="nucleotide sequence ID" value="NZ_FNON01000003.1"/>
</dbReference>
<keyword evidence="1" id="KW-0378">Hydrolase</keyword>
<proteinExistence type="predicted"/>
<protein>
    <submittedName>
        <fullName evidence="3">Nicotinamidase-related amidase</fullName>
    </submittedName>
</protein>
<evidence type="ECO:0000313" key="3">
    <source>
        <dbReference type="EMBL" id="SDX67481.1"/>
    </source>
</evidence>
<keyword evidence="4" id="KW-1185">Reference proteome</keyword>
<dbReference type="InterPro" id="IPR036380">
    <property type="entry name" value="Isochorismatase-like_sf"/>
</dbReference>
<dbReference type="EMBL" id="FNON01000003">
    <property type="protein sequence ID" value="SDX67481.1"/>
    <property type="molecule type" value="Genomic_DNA"/>
</dbReference>
<name>A0A1H3DM76_9PSEU</name>
<dbReference type="SUPFAM" id="SSF52499">
    <property type="entry name" value="Isochorismatase-like hydrolases"/>
    <property type="match status" value="1"/>
</dbReference>
<dbReference type="GO" id="GO:0016787">
    <property type="term" value="F:hydrolase activity"/>
    <property type="evidence" value="ECO:0007669"/>
    <property type="project" value="UniProtKB-KW"/>
</dbReference>
<evidence type="ECO:0000259" key="2">
    <source>
        <dbReference type="Pfam" id="PF00857"/>
    </source>
</evidence>
<reference evidence="3 4" key="1">
    <citation type="submission" date="2016-10" db="EMBL/GenBank/DDBJ databases">
        <authorList>
            <person name="de Groot N.N."/>
        </authorList>
    </citation>
    <scope>NUCLEOTIDE SEQUENCE [LARGE SCALE GENOMIC DNA]</scope>
    <source>
        <strain evidence="3 4">CPCC 202699</strain>
    </source>
</reference>